<sequence>MRRHQIYWNLVYKKFFHMTRTLQCGYQALDQSRLRNQGTMEMKDNVERKTDSLGN</sequence>
<reference evidence="1 2" key="1">
    <citation type="submission" date="2015-08" db="EMBL/GenBank/DDBJ databases">
        <title>Next Generation Sequencing and Analysis of the Genome of Puccinia sorghi L Schw, the Causal Agent of Maize Common Rust.</title>
        <authorList>
            <person name="Rochi L."/>
            <person name="Burguener G."/>
            <person name="Darino M."/>
            <person name="Turjanski A."/>
            <person name="Kreff E."/>
            <person name="Dieguez M.J."/>
            <person name="Sacco F."/>
        </authorList>
    </citation>
    <scope>NUCLEOTIDE SEQUENCE [LARGE SCALE GENOMIC DNA]</scope>
    <source>
        <strain evidence="1 2">RO10H11247</strain>
    </source>
</reference>
<dbReference type="AlphaFoldDB" id="A0A0L6VQW8"/>
<proteinExistence type="predicted"/>
<accession>A0A0L6VQW8</accession>
<dbReference type="EMBL" id="LAVV01002794">
    <property type="protein sequence ID" value="KNZ62585.1"/>
    <property type="molecule type" value="Genomic_DNA"/>
</dbReference>
<name>A0A0L6VQW8_9BASI</name>
<evidence type="ECO:0000313" key="1">
    <source>
        <dbReference type="EMBL" id="KNZ62585.1"/>
    </source>
</evidence>
<protein>
    <submittedName>
        <fullName evidence="1">Uncharacterized protein</fullName>
    </submittedName>
</protein>
<keyword evidence="2" id="KW-1185">Reference proteome</keyword>
<evidence type="ECO:0000313" key="2">
    <source>
        <dbReference type="Proteomes" id="UP000037035"/>
    </source>
</evidence>
<dbReference type="Proteomes" id="UP000037035">
    <property type="component" value="Unassembled WGS sequence"/>
</dbReference>
<organism evidence="1 2">
    <name type="scientific">Puccinia sorghi</name>
    <dbReference type="NCBI Taxonomy" id="27349"/>
    <lineage>
        <taxon>Eukaryota</taxon>
        <taxon>Fungi</taxon>
        <taxon>Dikarya</taxon>
        <taxon>Basidiomycota</taxon>
        <taxon>Pucciniomycotina</taxon>
        <taxon>Pucciniomycetes</taxon>
        <taxon>Pucciniales</taxon>
        <taxon>Pucciniaceae</taxon>
        <taxon>Puccinia</taxon>
    </lineage>
</organism>
<gene>
    <name evidence="1" type="ORF">VP01_12515g1</name>
</gene>
<dbReference type="VEuPathDB" id="FungiDB:VP01_12515g1"/>
<comment type="caution">
    <text evidence="1">The sequence shown here is derived from an EMBL/GenBank/DDBJ whole genome shotgun (WGS) entry which is preliminary data.</text>
</comment>